<organism evidence="4 5">
    <name type="scientific">Hermanssonia centrifuga</name>
    <dbReference type="NCBI Taxonomy" id="98765"/>
    <lineage>
        <taxon>Eukaryota</taxon>
        <taxon>Fungi</taxon>
        <taxon>Dikarya</taxon>
        <taxon>Basidiomycota</taxon>
        <taxon>Agaricomycotina</taxon>
        <taxon>Agaricomycetes</taxon>
        <taxon>Polyporales</taxon>
        <taxon>Meruliaceae</taxon>
        <taxon>Hermanssonia</taxon>
    </lineage>
</organism>
<dbReference type="InterPro" id="IPR050386">
    <property type="entry name" value="Glycosyl_hydrolase_5"/>
</dbReference>
<evidence type="ECO:0000313" key="4">
    <source>
        <dbReference type="EMBL" id="PSS35363.1"/>
    </source>
</evidence>
<dbReference type="PANTHER" id="PTHR31297">
    <property type="entry name" value="GLUCAN ENDO-1,6-BETA-GLUCOSIDASE B"/>
    <property type="match status" value="1"/>
</dbReference>
<accession>A0A2R6RZB9</accession>
<proteinExistence type="inferred from homology"/>
<evidence type="ECO:0000313" key="5">
    <source>
        <dbReference type="Proteomes" id="UP000186601"/>
    </source>
</evidence>
<evidence type="ECO:0008006" key="6">
    <source>
        <dbReference type="Google" id="ProtNLM"/>
    </source>
</evidence>
<evidence type="ECO:0000256" key="1">
    <source>
        <dbReference type="ARBA" id="ARBA00005641"/>
    </source>
</evidence>
<dbReference type="GO" id="GO:0008422">
    <property type="term" value="F:beta-glucosidase activity"/>
    <property type="evidence" value="ECO:0007669"/>
    <property type="project" value="TreeGrafter"/>
</dbReference>
<dbReference type="STRING" id="98765.A0A2R6RZB9"/>
<dbReference type="InterPro" id="IPR017853">
    <property type="entry name" value="GH"/>
</dbReference>
<reference evidence="4 5" key="1">
    <citation type="submission" date="2018-02" db="EMBL/GenBank/DDBJ databases">
        <title>Genome sequence of the basidiomycete white-rot fungus Phlebia centrifuga.</title>
        <authorList>
            <person name="Granchi Z."/>
            <person name="Peng M."/>
            <person name="de Vries R.P."/>
            <person name="Hilden K."/>
            <person name="Makela M.R."/>
            <person name="Grigoriev I."/>
            <person name="Riley R."/>
        </authorList>
    </citation>
    <scope>NUCLEOTIDE SEQUENCE [LARGE SCALE GENOMIC DNA]</scope>
    <source>
        <strain evidence="4 5">FBCC195</strain>
    </source>
</reference>
<keyword evidence="2" id="KW-0378">Hydrolase</keyword>
<evidence type="ECO:0000256" key="2">
    <source>
        <dbReference type="ARBA" id="ARBA00022801"/>
    </source>
</evidence>
<dbReference type="Gene3D" id="3.20.20.80">
    <property type="entry name" value="Glycosidases"/>
    <property type="match status" value="1"/>
</dbReference>
<keyword evidence="3" id="KW-0326">Glycosidase</keyword>
<evidence type="ECO:0000256" key="3">
    <source>
        <dbReference type="ARBA" id="ARBA00023295"/>
    </source>
</evidence>
<dbReference type="EMBL" id="MLYV02000137">
    <property type="protein sequence ID" value="PSS35363.1"/>
    <property type="molecule type" value="Genomic_DNA"/>
</dbReference>
<comment type="similarity">
    <text evidence="1">Belongs to the glycosyl hydrolase 5 (cellulase A) family.</text>
</comment>
<dbReference type="GO" id="GO:0005576">
    <property type="term" value="C:extracellular region"/>
    <property type="evidence" value="ECO:0007669"/>
    <property type="project" value="TreeGrafter"/>
</dbReference>
<gene>
    <name evidence="4" type="ORF">PHLCEN_2v1700</name>
</gene>
<name>A0A2R6RZB9_9APHY</name>
<dbReference type="GO" id="GO:0009986">
    <property type="term" value="C:cell surface"/>
    <property type="evidence" value="ECO:0007669"/>
    <property type="project" value="TreeGrafter"/>
</dbReference>
<protein>
    <recommendedName>
        <fullName evidence="6">Glycoside hydrolase family 5 domain-containing protein</fullName>
    </recommendedName>
</protein>
<dbReference type="AlphaFoldDB" id="A0A2R6RZB9"/>
<dbReference type="SUPFAM" id="SSF51445">
    <property type="entry name" value="(Trans)glycosidases"/>
    <property type="match status" value="1"/>
</dbReference>
<sequence>MFAKYSSTLQLGYWIVEALVDRQTEFYPRGGLSQLVSKSIDGTDVFLSNRSLVWQKRGLSQLKAAGIQAILDHHGLPGVQTANQQFTGRCTSDVEFYTETNYHRALIWTAVMATLSHLDSDFGSVFAIEAVNEPIMNAQQTPGYGDFQNNFVRVVRAIEIIMGIPVPGNALSTPITTSNFTAAITTAINTNFNDYFNDEVRSALQDSIPILEGLANQLNIPAIFDFHLSSAPLNSSPGKQLLTTNFGGVADASEDAYLSSICNLQRVQQDASQGDSPLWFGEWALSTQFSASDDFLVKWADAQKLAYSQGQGWIKRLPRLVILDVNGEPQYVNAQLSG</sequence>
<dbReference type="GO" id="GO:0009251">
    <property type="term" value="P:glucan catabolic process"/>
    <property type="evidence" value="ECO:0007669"/>
    <property type="project" value="TreeGrafter"/>
</dbReference>
<keyword evidence="5" id="KW-1185">Reference proteome</keyword>
<dbReference type="OrthoDB" id="1887033at2759"/>
<dbReference type="Proteomes" id="UP000186601">
    <property type="component" value="Unassembled WGS sequence"/>
</dbReference>
<comment type="caution">
    <text evidence="4">The sequence shown here is derived from an EMBL/GenBank/DDBJ whole genome shotgun (WGS) entry which is preliminary data.</text>
</comment>
<dbReference type="PANTHER" id="PTHR31297:SF42">
    <property type="entry name" value="GLYCOSIDE HYDROLASE FAMILY 5 DOMAIN-CONTAINING PROTEIN"/>
    <property type="match status" value="1"/>
</dbReference>